<name>A0ABR0PR23_GOSAR</name>
<keyword evidence="3" id="KW-1185">Reference proteome</keyword>
<dbReference type="Proteomes" id="UP001358586">
    <property type="component" value="Chromosome 6"/>
</dbReference>
<feature type="region of interest" description="Disordered" evidence="1">
    <location>
        <begin position="1"/>
        <end position="24"/>
    </location>
</feature>
<proteinExistence type="predicted"/>
<organism evidence="2 3">
    <name type="scientific">Gossypium arboreum</name>
    <name type="common">Tree cotton</name>
    <name type="synonym">Gossypium nanking</name>
    <dbReference type="NCBI Taxonomy" id="29729"/>
    <lineage>
        <taxon>Eukaryota</taxon>
        <taxon>Viridiplantae</taxon>
        <taxon>Streptophyta</taxon>
        <taxon>Embryophyta</taxon>
        <taxon>Tracheophyta</taxon>
        <taxon>Spermatophyta</taxon>
        <taxon>Magnoliopsida</taxon>
        <taxon>eudicotyledons</taxon>
        <taxon>Gunneridae</taxon>
        <taxon>Pentapetalae</taxon>
        <taxon>rosids</taxon>
        <taxon>malvids</taxon>
        <taxon>Malvales</taxon>
        <taxon>Malvaceae</taxon>
        <taxon>Malvoideae</taxon>
        <taxon>Gossypium</taxon>
    </lineage>
</organism>
<protein>
    <submittedName>
        <fullName evidence="2">Uncharacterized protein</fullName>
    </submittedName>
</protein>
<dbReference type="EMBL" id="JARKNE010000006">
    <property type="protein sequence ID" value="KAK5826898.1"/>
    <property type="molecule type" value="Genomic_DNA"/>
</dbReference>
<gene>
    <name evidence="2" type="ORF">PVK06_021831</name>
</gene>
<sequence>MPGMWLSHSLQEANPKKNRPLSDIQPGQYQQLFSMKLAESGVWRRGGYEQTIS</sequence>
<evidence type="ECO:0000313" key="2">
    <source>
        <dbReference type="EMBL" id="KAK5826898.1"/>
    </source>
</evidence>
<evidence type="ECO:0000256" key="1">
    <source>
        <dbReference type="SAM" id="MobiDB-lite"/>
    </source>
</evidence>
<accession>A0ABR0PR23</accession>
<comment type="caution">
    <text evidence="2">The sequence shown here is derived from an EMBL/GenBank/DDBJ whole genome shotgun (WGS) entry which is preliminary data.</text>
</comment>
<evidence type="ECO:0000313" key="3">
    <source>
        <dbReference type="Proteomes" id="UP001358586"/>
    </source>
</evidence>
<reference evidence="2 3" key="1">
    <citation type="submission" date="2023-03" db="EMBL/GenBank/DDBJ databases">
        <title>WGS of Gossypium arboreum.</title>
        <authorList>
            <person name="Yu D."/>
        </authorList>
    </citation>
    <scope>NUCLEOTIDE SEQUENCE [LARGE SCALE GENOMIC DNA]</scope>
    <source>
        <tissue evidence="2">Leaf</tissue>
    </source>
</reference>